<protein>
    <submittedName>
        <fullName evidence="2">Alpha/beta hydrolase</fullName>
    </submittedName>
</protein>
<dbReference type="Pfam" id="PF12697">
    <property type="entry name" value="Abhydrolase_6"/>
    <property type="match status" value="1"/>
</dbReference>
<dbReference type="GO" id="GO:0016787">
    <property type="term" value="F:hydrolase activity"/>
    <property type="evidence" value="ECO:0007669"/>
    <property type="project" value="UniProtKB-KW"/>
</dbReference>
<keyword evidence="2" id="KW-0378">Hydrolase</keyword>
<dbReference type="AlphaFoldDB" id="A0A254TIG4"/>
<dbReference type="EMBL" id="LSTO01000001">
    <property type="protein sequence ID" value="OWW22419.1"/>
    <property type="molecule type" value="Genomic_DNA"/>
</dbReference>
<feature type="domain" description="AB hydrolase-1" evidence="1">
    <location>
        <begin position="8"/>
        <end position="253"/>
    </location>
</feature>
<dbReference type="InterPro" id="IPR000073">
    <property type="entry name" value="AB_hydrolase_1"/>
</dbReference>
<dbReference type="PANTHER" id="PTHR43194:SF2">
    <property type="entry name" value="PEROXISOMAL MEMBRANE PROTEIN LPX1"/>
    <property type="match status" value="1"/>
</dbReference>
<dbReference type="InterPro" id="IPR050228">
    <property type="entry name" value="Carboxylesterase_BioH"/>
</dbReference>
<dbReference type="OrthoDB" id="5729753at2"/>
<dbReference type="Proteomes" id="UP000197535">
    <property type="component" value="Unassembled WGS sequence"/>
</dbReference>
<sequence>MTRPILHFVHANSYPAGTYRVFFDHLARHYDVQALPMHAHNPAYPVSNGWPALVRELIDELEMRYTQPVILVGHSMGGMLSLMVAKIRPELVRCVVLLDSPVVAGWRAVLLRVAKRIGADKRFSPAQFSEKRRNVWPSIDAAYEHYAAKPMFAVWPPEVLRDYVETGLVPHPEGVTLRFTRETETAVYRTLPHHIGRIVRRPFPVPVGFVGGIDSVECRQAGLQATRRLTGRHFVQIPGGHLFPMEHPAAAAKAVHAMIDNLLPS</sequence>
<dbReference type="InterPro" id="IPR029058">
    <property type="entry name" value="AB_hydrolase_fold"/>
</dbReference>
<reference evidence="2 3" key="1">
    <citation type="submission" date="2016-02" db="EMBL/GenBank/DDBJ databases">
        <authorList>
            <person name="Wen L."/>
            <person name="He K."/>
            <person name="Yang H."/>
        </authorList>
    </citation>
    <scope>NUCLEOTIDE SEQUENCE [LARGE SCALE GENOMIC DNA]</scope>
    <source>
        <strain evidence="2 3">TSA40</strain>
    </source>
</reference>
<dbReference type="PANTHER" id="PTHR43194">
    <property type="entry name" value="HYDROLASE ALPHA/BETA FOLD FAMILY"/>
    <property type="match status" value="1"/>
</dbReference>
<organism evidence="2 3">
    <name type="scientific">Noviherbaspirillum denitrificans</name>
    <dbReference type="NCBI Taxonomy" id="1968433"/>
    <lineage>
        <taxon>Bacteria</taxon>
        <taxon>Pseudomonadati</taxon>
        <taxon>Pseudomonadota</taxon>
        <taxon>Betaproteobacteria</taxon>
        <taxon>Burkholderiales</taxon>
        <taxon>Oxalobacteraceae</taxon>
        <taxon>Noviherbaspirillum</taxon>
    </lineage>
</organism>
<gene>
    <name evidence="2" type="ORF">AYR66_25905</name>
</gene>
<evidence type="ECO:0000313" key="2">
    <source>
        <dbReference type="EMBL" id="OWW22419.1"/>
    </source>
</evidence>
<evidence type="ECO:0000313" key="3">
    <source>
        <dbReference type="Proteomes" id="UP000197535"/>
    </source>
</evidence>
<proteinExistence type="predicted"/>
<dbReference type="RefSeq" id="WP_088709237.1">
    <property type="nucleotide sequence ID" value="NZ_LSTO01000001.1"/>
</dbReference>
<dbReference type="Gene3D" id="3.40.50.1820">
    <property type="entry name" value="alpha/beta hydrolase"/>
    <property type="match status" value="1"/>
</dbReference>
<keyword evidence="3" id="KW-1185">Reference proteome</keyword>
<comment type="caution">
    <text evidence="2">The sequence shown here is derived from an EMBL/GenBank/DDBJ whole genome shotgun (WGS) entry which is preliminary data.</text>
</comment>
<dbReference type="SUPFAM" id="SSF53474">
    <property type="entry name" value="alpha/beta-Hydrolases"/>
    <property type="match status" value="1"/>
</dbReference>
<name>A0A254TIG4_9BURK</name>
<evidence type="ECO:0000259" key="1">
    <source>
        <dbReference type="Pfam" id="PF12697"/>
    </source>
</evidence>
<accession>A0A254TIG4</accession>